<dbReference type="InterPro" id="IPR000182">
    <property type="entry name" value="GNAT_dom"/>
</dbReference>
<dbReference type="PANTHER" id="PTHR43792">
    <property type="entry name" value="GNAT FAMILY, PUTATIVE (AFU_ORTHOLOGUE AFUA_3G00765)-RELATED-RELATED"/>
    <property type="match status" value="1"/>
</dbReference>
<evidence type="ECO:0000313" key="2">
    <source>
        <dbReference type="EMBL" id="KAA1425038.1"/>
    </source>
</evidence>
<feature type="domain" description="N-acetyltransferase" evidence="1">
    <location>
        <begin position="22"/>
        <end position="192"/>
    </location>
</feature>
<sequence>MPAWVAHVTTPDIAWPRRTERLELRLPTAESLDEVMVWRNDPDVTRWLIRTVVEPEAFRSAWLASVADPTDHAAVVHLDGTAIGIASVEVRDGLGQREGDEPWHGVEGSLGYTFAPAYAGKGLATEVASALLDLAFDELGLLRVTAGCFAANTASWRVMEKLGMRREQHGVRDSWHAELGWIDGYTYGILAEEWAARSFGR</sequence>
<reference evidence="2 3" key="1">
    <citation type="submission" date="2019-09" db="EMBL/GenBank/DDBJ databases">
        <title>Mumia zhuanghuii sp. nov. isolated from the intestinal contents of plateau pika (Ochotona curzoniae) in the Qinghai-Tibet plateau of China.</title>
        <authorList>
            <person name="Tian Z."/>
        </authorList>
    </citation>
    <scope>NUCLEOTIDE SEQUENCE [LARGE SCALE GENOMIC DNA]</scope>
    <source>
        <strain evidence="3">350</strain>
    </source>
</reference>
<gene>
    <name evidence="2" type="ORF">FE697_003880</name>
</gene>
<dbReference type="GO" id="GO:0016747">
    <property type="term" value="F:acyltransferase activity, transferring groups other than amino-acyl groups"/>
    <property type="evidence" value="ECO:0007669"/>
    <property type="project" value="InterPro"/>
</dbReference>
<dbReference type="Pfam" id="PF13302">
    <property type="entry name" value="Acetyltransf_3"/>
    <property type="match status" value="1"/>
</dbReference>
<dbReference type="InterPro" id="IPR051531">
    <property type="entry name" value="N-acetyltransferase"/>
</dbReference>
<dbReference type="OrthoDB" id="9132139at2"/>
<evidence type="ECO:0000313" key="3">
    <source>
        <dbReference type="Proteomes" id="UP000307768"/>
    </source>
</evidence>
<evidence type="ECO:0000259" key="1">
    <source>
        <dbReference type="PROSITE" id="PS51186"/>
    </source>
</evidence>
<dbReference type="PROSITE" id="PS51186">
    <property type="entry name" value="GNAT"/>
    <property type="match status" value="1"/>
</dbReference>
<organism evidence="2 3">
    <name type="scientific">Mumia zhuanghuii</name>
    <dbReference type="NCBI Taxonomy" id="2585211"/>
    <lineage>
        <taxon>Bacteria</taxon>
        <taxon>Bacillati</taxon>
        <taxon>Actinomycetota</taxon>
        <taxon>Actinomycetes</taxon>
        <taxon>Propionibacteriales</taxon>
        <taxon>Nocardioidaceae</taxon>
        <taxon>Mumia</taxon>
    </lineage>
</organism>
<comment type="caution">
    <text evidence="2">The sequence shown here is derived from an EMBL/GenBank/DDBJ whole genome shotgun (WGS) entry which is preliminary data.</text>
</comment>
<protein>
    <submittedName>
        <fullName evidence="2">GNAT family N-acetyltransferase</fullName>
    </submittedName>
</protein>
<dbReference type="SUPFAM" id="SSF55729">
    <property type="entry name" value="Acyl-CoA N-acyltransferases (Nat)"/>
    <property type="match status" value="1"/>
</dbReference>
<dbReference type="AlphaFoldDB" id="A0A5Q6S3T5"/>
<dbReference type="Gene3D" id="3.40.630.30">
    <property type="match status" value="1"/>
</dbReference>
<keyword evidence="2" id="KW-0808">Transferase</keyword>
<accession>A0A5Q6S3T5</accession>
<name>A0A5Q6S3T5_9ACTN</name>
<dbReference type="PANTHER" id="PTHR43792:SF1">
    <property type="entry name" value="N-ACETYLTRANSFERASE DOMAIN-CONTAINING PROTEIN"/>
    <property type="match status" value="1"/>
</dbReference>
<dbReference type="Proteomes" id="UP000307768">
    <property type="component" value="Unassembled WGS sequence"/>
</dbReference>
<proteinExistence type="predicted"/>
<dbReference type="EMBL" id="VDFQ02000001">
    <property type="protein sequence ID" value="KAA1425038.1"/>
    <property type="molecule type" value="Genomic_DNA"/>
</dbReference>
<dbReference type="InterPro" id="IPR016181">
    <property type="entry name" value="Acyl_CoA_acyltransferase"/>
</dbReference>